<keyword evidence="3" id="KW-1185">Reference proteome</keyword>
<keyword evidence="1" id="KW-0732">Signal</keyword>
<reference evidence="3" key="1">
    <citation type="submission" date="2017-09" db="EMBL/GenBank/DDBJ databases">
        <title>FDA dAtabase for Regulatory Grade micrObial Sequences (FDA-ARGOS): Supporting development and validation of Infectious Disease Dx tests.</title>
        <authorList>
            <person name="Minogue T."/>
            <person name="Wolcott M."/>
            <person name="Wasieloski L."/>
            <person name="Aguilar W."/>
            <person name="Moore D."/>
            <person name="Tallon L."/>
            <person name="Sadzewicz L."/>
            <person name="Ott S."/>
            <person name="Zhao X."/>
            <person name="Nagaraj S."/>
            <person name="Vavikolanu K."/>
            <person name="Aluvathingal J."/>
            <person name="Nadendla S."/>
            <person name="Sichtig H."/>
        </authorList>
    </citation>
    <scope>NUCLEOTIDE SEQUENCE [LARGE SCALE GENOMIC DNA]</scope>
    <source>
        <strain evidence="3">FDAARGOS_387</strain>
    </source>
</reference>
<dbReference type="RefSeq" id="WP_029092669.1">
    <property type="nucleotide sequence ID" value="NZ_PDDX01000001.1"/>
</dbReference>
<evidence type="ECO:0000313" key="3">
    <source>
        <dbReference type="Proteomes" id="UP000224974"/>
    </source>
</evidence>
<feature type="chain" id="PRO_5013310651" evidence="1">
    <location>
        <begin position="21"/>
        <end position="258"/>
    </location>
</feature>
<comment type="caution">
    <text evidence="2">The sequence shown here is derived from an EMBL/GenBank/DDBJ whole genome shotgun (WGS) entry which is preliminary data.</text>
</comment>
<dbReference type="Proteomes" id="UP000224974">
    <property type="component" value="Unassembled WGS sequence"/>
</dbReference>
<name>A0A2C6DNT5_9GAMM</name>
<evidence type="ECO:0000313" key="2">
    <source>
        <dbReference type="EMBL" id="PHI30464.1"/>
    </source>
</evidence>
<accession>A0A2C6DNT5</accession>
<dbReference type="EMBL" id="PDDX01000001">
    <property type="protein sequence ID" value="PHI30464.1"/>
    <property type="molecule type" value="Genomic_DNA"/>
</dbReference>
<sequence>MKKLLLAFVGLLGASNAVFASEMYECQYNIGDIYNGTVRKRPRITFQKVEIGSDSFKAHGQYDKWFSSPKLPQPENSERSIDDGISVYTMSENRDVFTVLDKDKQQLHKWDYCKKEVPKPFGKWSISQRINPLDDQLVFTANLTSENKRNVGMTVSCTTARKAISVALIFLDEEVTDGNIVTRVDKEKAVRSAWNVRVMGTGSMAVPSSNINFSNAFINSQQLIVSYSEYMHGNDVVSFDMTSYDKVLSELRYKCEIN</sequence>
<evidence type="ECO:0000256" key="1">
    <source>
        <dbReference type="SAM" id="SignalP"/>
    </source>
</evidence>
<gene>
    <name evidence="2" type="ORF">CRN84_14515</name>
</gene>
<proteinExistence type="predicted"/>
<feature type="signal peptide" evidence="1">
    <location>
        <begin position="1"/>
        <end position="20"/>
    </location>
</feature>
<protein>
    <submittedName>
        <fullName evidence="2">Uncharacterized protein</fullName>
    </submittedName>
</protein>
<dbReference type="AlphaFoldDB" id="A0A2C6DNT5"/>
<organism evidence="2 3">
    <name type="scientific">Budvicia aquatica</name>
    <dbReference type="NCBI Taxonomy" id="82979"/>
    <lineage>
        <taxon>Bacteria</taxon>
        <taxon>Pseudomonadati</taxon>
        <taxon>Pseudomonadota</taxon>
        <taxon>Gammaproteobacteria</taxon>
        <taxon>Enterobacterales</taxon>
        <taxon>Budviciaceae</taxon>
        <taxon>Budvicia</taxon>
    </lineage>
</organism>